<evidence type="ECO:0000256" key="1">
    <source>
        <dbReference type="ARBA" id="ARBA00004651"/>
    </source>
</evidence>
<evidence type="ECO:0000256" key="6">
    <source>
        <dbReference type="SAM" id="Phobius"/>
    </source>
</evidence>
<keyword evidence="5" id="KW-0046">Antibiotic resistance</keyword>
<feature type="domain" description="Major facilitator superfamily (MFS) profile" evidence="7">
    <location>
        <begin position="22"/>
        <end position="466"/>
    </location>
</feature>
<dbReference type="RefSeq" id="WP_276109816.1">
    <property type="nucleotide sequence ID" value="NZ_JARJBB010000007.1"/>
</dbReference>
<feature type="transmembrane region" description="Helical" evidence="6">
    <location>
        <begin position="398"/>
        <end position="423"/>
    </location>
</feature>
<evidence type="ECO:0000256" key="3">
    <source>
        <dbReference type="ARBA" id="ARBA00022989"/>
    </source>
</evidence>
<feature type="transmembrane region" description="Helical" evidence="6">
    <location>
        <begin position="60"/>
        <end position="76"/>
    </location>
</feature>
<evidence type="ECO:0000256" key="2">
    <source>
        <dbReference type="ARBA" id="ARBA00022692"/>
    </source>
</evidence>
<dbReference type="Gene3D" id="1.20.1720.10">
    <property type="entry name" value="Multidrug resistance protein D"/>
    <property type="match status" value="1"/>
</dbReference>
<dbReference type="Proteomes" id="UP001221150">
    <property type="component" value="Unassembled WGS sequence"/>
</dbReference>
<dbReference type="SUPFAM" id="SSF103473">
    <property type="entry name" value="MFS general substrate transporter"/>
    <property type="match status" value="1"/>
</dbReference>
<comment type="caution">
    <text evidence="8">The sequence shown here is derived from an EMBL/GenBank/DDBJ whole genome shotgun (WGS) entry which is preliminary data.</text>
</comment>
<sequence>MSGQTDDASERSAGYSGRERALIAAASLSMLLVQLDWFALNLMLPVIARDFGTTSTNLQWLVSGYMLSLGALMVIAGRLADQHGRRRLILVGLTVFAALSVFCGAAQNAAWLVAGRGVQGVGAAMIFPLAVAIAAAGFAGRRQARAVCTVLAFSAVGTALGPFVGGAFAEHVSWRAAFFLNVPLCAVAGALMLRYVPESRDDSARRGLDVPGALTVALGLVCVMLGVDQGHGWGWFSPATLTVIAGGLVLLCAFLLVERRAASPLMDLSLLRNVPFAVVTAAGSLSNVVYCLVAVFSALYLQQARGLSPLEAGLVFLALSCGAGGASYWSGRLAQRWRAEVLMALGMLVSGAALVGLTFAKALWLYSLVFVVVGVGVGLGWALTNVATQSYVPPRQSAIASGVVLTSLVLAGAVGVTLAATVLETASGSAATAASDAGAIDAVLRGAAALGLLGAAAPAILAATGRRTGRPAPVEPVAGERTAP</sequence>
<keyword evidence="3 6" id="KW-1133">Transmembrane helix</keyword>
<dbReference type="PANTHER" id="PTHR42718">
    <property type="entry name" value="MAJOR FACILITATOR SUPERFAMILY MULTIDRUG TRANSPORTER MFSC"/>
    <property type="match status" value="1"/>
</dbReference>
<gene>
    <name evidence="8" type="ORF">P3H78_16910</name>
</gene>
<evidence type="ECO:0000259" key="7">
    <source>
        <dbReference type="PROSITE" id="PS50850"/>
    </source>
</evidence>
<feature type="transmembrane region" description="Helical" evidence="6">
    <location>
        <begin position="21"/>
        <end position="40"/>
    </location>
</feature>
<keyword evidence="2 6" id="KW-0812">Transmembrane</keyword>
<feature type="transmembrane region" description="Helical" evidence="6">
    <location>
        <begin position="233"/>
        <end position="256"/>
    </location>
</feature>
<feature type="transmembrane region" description="Helical" evidence="6">
    <location>
        <begin position="365"/>
        <end position="386"/>
    </location>
</feature>
<dbReference type="InterPro" id="IPR036259">
    <property type="entry name" value="MFS_trans_sf"/>
</dbReference>
<keyword evidence="4 6" id="KW-0472">Membrane</keyword>
<name>A0ABT6A6I8_9ACTN</name>
<feature type="transmembrane region" description="Helical" evidence="6">
    <location>
        <begin position="312"/>
        <end position="329"/>
    </location>
</feature>
<feature type="transmembrane region" description="Helical" evidence="6">
    <location>
        <begin position="276"/>
        <end position="300"/>
    </location>
</feature>
<dbReference type="InterPro" id="IPR011701">
    <property type="entry name" value="MFS"/>
</dbReference>
<feature type="transmembrane region" description="Helical" evidence="6">
    <location>
        <begin position="88"/>
        <end position="114"/>
    </location>
</feature>
<feature type="transmembrane region" description="Helical" evidence="6">
    <location>
        <begin position="341"/>
        <end position="359"/>
    </location>
</feature>
<dbReference type="CDD" id="cd17321">
    <property type="entry name" value="MFS_MMR_MDR_like"/>
    <property type="match status" value="1"/>
</dbReference>
<feature type="transmembrane region" description="Helical" evidence="6">
    <location>
        <begin position="208"/>
        <end position="227"/>
    </location>
</feature>
<accession>A0ABT6A6I8</accession>
<reference evidence="8 9" key="1">
    <citation type="submission" date="2023-03" db="EMBL/GenBank/DDBJ databases">
        <title>Draft genome sequence of Streptomyces sp. K1PA1 isolated from peat swamp forest in Thailand.</title>
        <authorList>
            <person name="Klaysubun C."/>
            <person name="Duangmal K."/>
        </authorList>
    </citation>
    <scope>NUCLEOTIDE SEQUENCE [LARGE SCALE GENOMIC DNA]</scope>
    <source>
        <strain evidence="8 9">K1PA1</strain>
    </source>
</reference>
<protein>
    <submittedName>
        <fullName evidence="8">MFS transporter</fullName>
    </submittedName>
</protein>
<proteinExistence type="predicted"/>
<feature type="transmembrane region" description="Helical" evidence="6">
    <location>
        <begin position="174"/>
        <end position="196"/>
    </location>
</feature>
<feature type="transmembrane region" description="Helical" evidence="6">
    <location>
        <begin position="146"/>
        <end position="168"/>
    </location>
</feature>
<feature type="transmembrane region" description="Helical" evidence="6">
    <location>
        <begin position="443"/>
        <end position="463"/>
    </location>
</feature>
<dbReference type="Gene3D" id="1.20.1250.20">
    <property type="entry name" value="MFS general substrate transporter like domains"/>
    <property type="match status" value="1"/>
</dbReference>
<organism evidence="8 9">
    <name type="scientific">Streptomyces tropicalis</name>
    <dbReference type="NCBI Taxonomy" id="3034234"/>
    <lineage>
        <taxon>Bacteria</taxon>
        <taxon>Bacillati</taxon>
        <taxon>Actinomycetota</taxon>
        <taxon>Actinomycetes</taxon>
        <taxon>Kitasatosporales</taxon>
        <taxon>Streptomycetaceae</taxon>
        <taxon>Streptomyces</taxon>
    </lineage>
</organism>
<keyword evidence="9" id="KW-1185">Reference proteome</keyword>
<feature type="transmembrane region" description="Helical" evidence="6">
    <location>
        <begin position="120"/>
        <end position="139"/>
    </location>
</feature>
<evidence type="ECO:0000313" key="9">
    <source>
        <dbReference type="Proteomes" id="UP001221150"/>
    </source>
</evidence>
<evidence type="ECO:0000313" key="8">
    <source>
        <dbReference type="EMBL" id="MDF3300265.1"/>
    </source>
</evidence>
<dbReference type="InterPro" id="IPR020846">
    <property type="entry name" value="MFS_dom"/>
</dbReference>
<evidence type="ECO:0000256" key="4">
    <source>
        <dbReference type="ARBA" id="ARBA00023136"/>
    </source>
</evidence>
<dbReference type="EMBL" id="JARJBB010000007">
    <property type="protein sequence ID" value="MDF3300265.1"/>
    <property type="molecule type" value="Genomic_DNA"/>
</dbReference>
<evidence type="ECO:0000256" key="5">
    <source>
        <dbReference type="ARBA" id="ARBA00023251"/>
    </source>
</evidence>
<dbReference type="PRINTS" id="PR01036">
    <property type="entry name" value="TCRTETB"/>
</dbReference>
<comment type="subcellular location">
    <subcellularLocation>
        <location evidence="1">Cell membrane</location>
        <topology evidence="1">Multi-pass membrane protein</topology>
    </subcellularLocation>
</comment>
<dbReference type="PANTHER" id="PTHR42718:SF49">
    <property type="entry name" value="EXPORT PROTEIN"/>
    <property type="match status" value="1"/>
</dbReference>
<dbReference type="Pfam" id="PF07690">
    <property type="entry name" value="MFS_1"/>
    <property type="match status" value="1"/>
</dbReference>
<dbReference type="PROSITE" id="PS50850">
    <property type="entry name" value="MFS"/>
    <property type="match status" value="1"/>
</dbReference>